<feature type="domain" description="2EXR" evidence="1">
    <location>
        <begin position="7"/>
        <end position="96"/>
    </location>
</feature>
<dbReference type="AlphaFoldDB" id="A0A2J6RHZ4"/>
<dbReference type="EMBL" id="KZ613948">
    <property type="protein sequence ID" value="PMD38116.1"/>
    <property type="molecule type" value="Genomic_DNA"/>
</dbReference>
<name>A0A2J6RHZ4_HYAVF</name>
<gene>
    <name evidence="2" type="ORF">L207DRAFT_61949</name>
</gene>
<dbReference type="InterPro" id="IPR045518">
    <property type="entry name" value="2EXR"/>
</dbReference>
<sequence>MSMASSFPLFSLLPAELRVQIWKDALRPSPNISTITLSYTRWDRLDTEAYDEPAFQVAQGNLWYFAFAPSQPLPAALFTAREAFSVGQRYYHIARQIGHEIVDKTIINKLTTVDKEIIVEDYSGSMPTTVRKGREIVYSMNDLVHVTINPKVTIEEHLPLSHHAISDHCSLRLQGVKYLVMDAMEFYNRMYVMNSDSIMFAGLEVLFLVMGRYGGILDDGAVDMWDFMKPCERLDLEAGTAKWSIGEVLFVRSVEEALEQVGRRGV</sequence>
<dbReference type="Pfam" id="PF20150">
    <property type="entry name" value="2EXR"/>
    <property type="match status" value="1"/>
</dbReference>
<evidence type="ECO:0000259" key="1">
    <source>
        <dbReference type="Pfam" id="PF20150"/>
    </source>
</evidence>
<dbReference type="OrthoDB" id="3469466at2759"/>
<evidence type="ECO:0000313" key="3">
    <source>
        <dbReference type="Proteomes" id="UP000235786"/>
    </source>
</evidence>
<keyword evidence="3" id="KW-1185">Reference proteome</keyword>
<organism evidence="2 3">
    <name type="scientific">Hyaloscypha variabilis (strain UAMH 11265 / GT02V1 / F)</name>
    <name type="common">Meliniomyces variabilis</name>
    <dbReference type="NCBI Taxonomy" id="1149755"/>
    <lineage>
        <taxon>Eukaryota</taxon>
        <taxon>Fungi</taxon>
        <taxon>Dikarya</taxon>
        <taxon>Ascomycota</taxon>
        <taxon>Pezizomycotina</taxon>
        <taxon>Leotiomycetes</taxon>
        <taxon>Helotiales</taxon>
        <taxon>Hyaloscyphaceae</taxon>
        <taxon>Hyaloscypha</taxon>
        <taxon>Hyaloscypha variabilis</taxon>
    </lineage>
</organism>
<proteinExistence type="predicted"/>
<protein>
    <recommendedName>
        <fullName evidence="1">2EXR domain-containing protein</fullName>
    </recommendedName>
</protein>
<evidence type="ECO:0000313" key="2">
    <source>
        <dbReference type="EMBL" id="PMD38116.1"/>
    </source>
</evidence>
<dbReference type="Proteomes" id="UP000235786">
    <property type="component" value="Unassembled WGS sequence"/>
</dbReference>
<reference evidence="2 3" key="1">
    <citation type="submission" date="2016-04" db="EMBL/GenBank/DDBJ databases">
        <title>A degradative enzymes factory behind the ericoid mycorrhizal symbiosis.</title>
        <authorList>
            <consortium name="DOE Joint Genome Institute"/>
            <person name="Martino E."/>
            <person name="Morin E."/>
            <person name="Grelet G."/>
            <person name="Kuo A."/>
            <person name="Kohler A."/>
            <person name="Daghino S."/>
            <person name="Barry K."/>
            <person name="Choi C."/>
            <person name="Cichocki N."/>
            <person name="Clum A."/>
            <person name="Copeland A."/>
            <person name="Hainaut M."/>
            <person name="Haridas S."/>
            <person name="Labutti K."/>
            <person name="Lindquist E."/>
            <person name="Lipzen A."/>
            <person name="Khouja H.-R."/>
            <person name="Murat C."/>
            <person name="Ohm R."/>
            <person name="Olson A."/>
            <person name="Spatafora J."/>
            <person name="Veneault-Fourrey C."/>
            <person name="Henrissat B."/>
            <person name="Grigoriev I."/>
            <person name="Martin F."/>
            <person name="Perotto S."/>
        </authorList>
    </citation>
    <scope>NUCLEOTIDE SEQUENCE [LARGE SCALE GENOMIC DNA]</scope>
    <source>
        <strain evidence="2 3">F</strain>
    </source>
</reference>
<accession>A0A2J6RHZ4</accession>